<dbReference type="PANTHER" id="PTHR43327">
    <property type="entry name" value="STOMATIN-LIKE PROTEIN 2, MITOCHONDRIAL"/>
    <property type="match status" value="1"/>
</dbReference>
<dbReference type="InterPro" id="IPR050710">
    <property type="entry name" value="Band7/mec-2_domain"/>
</dbReference>
<accession>A0A7C4ATK9</accession>
<dbReference type="NCBIfam" id="TIGR01933">
    <property type="entry name" value="hflK"/>
    <property type="match status" value="1"/>
</dbReference>
<dbReference type="Pfam" id="PF01145">
    <property type="entry name" value="Band_7"/>
    <property type="match status" value="1"/>
</dbReference>
<evidence type="ECO:0000256" key="5">
    <source>
        <dbReference type="ARBA" id="ARBA00023136"/>
    </source>
</evidence>
<evidence type="ECO:0000256" key="2">
    <source>
        <dbReference type="ARBA" id="ARBA00006971"/>
    </source>
</evidence>
<organism evidence="8">
    <name type="scientific">Desulfomonile tiedjei</name>
    <dbReference type="NCBI Taxonomy" id="2358"/>
    <lineage>
        <taxon>Bacteria</taxon>
        <taxon>Pseudomonadati</taxon>
        <taxon>Thermodesulfobacteriota</taxon>
        <taxon>Desulfomonilia</taxon>
        <taxon>Desulfomonilales</taxon>
        <taxon>Desulfomonilaceae</taxon>
        <taxon>Desulfomonile</taxon>
    </lineage>
</organism>
<keyword evidence="5 6" id="KW-0472">Membrane</keyword>
<comment type="subcellular location">
    <subcellularLocation>
        <location evidence="1">Membrane</location>
        <topology evidence="1">Single-pass membrane protein</topology>
    </subcellularLocation>
</comment>
<dbReference type="EMBL" id="DTGT01000409">
    <property type="protein sequence ID" value="HGH62123.1"/>
    <property type="molecule type" value="Genomic_DNA"/>
</dbReference>
<keyword evidence="4 6" id="KW-1133">Transmembrane helix</keyword>
<dbReference type="SMART" id="SM00244">
    <property type="entry name" value="PHB"/>
    <property type="match status" value="1"/>
</dbReference>
<evidence type="ECO:0000256" key="1">
    <source>
        <dbReference type="ARBA" id="ARBA00004167"/>
    </source>
</evidence>
<comment type="similarity">
    <text evidence="2 6">Belongs to the band 7/mec-2 family. HflK subfamily.</text>
</comment>
<dbReference type="PANTHER" id="PTHR43327:SF2">
    <property type="entry name" value="MODULATOR OF FTSH PROTEASE HFLK"/>
    <property type="match status" value="1"/>
</dbReference>
<keyword evidence="3 6" id="KW-0812">Transmembrane</keyword>
<proteinExistence type="inferred from homology"/>
<dbReference type="InterPro" id="IPR001107">
    <property type="entry name" value="Band_7"/>
</dbReference>
<dbReference type="GO" id="GO:0006508">
    <property type="term" value="P:proteolysis"/>
    <property type="evidence" value="ECO:0007669"/>
    <property type="project" value="UniProtKB-KW"/>
</dbReference>
<comment type="caution">
    <text evidence="8">The sequence shown here is derived from an EMBL/GenBank/DDBJ whole genome shotgun (WGS) entry which is preliminary data.</text>
</comment>
<sequence>MDQFRPRQDKSPVEEFQKGVQDVKAFADRIIKGWGAWVLIVLALIIYLASGLFIVGPGEKGVILLFGKVHSLVEPGLRYRLPKPFMSHAIVDIARVRRAELGFRTDGGRTRAVPAESLMLTGDENIVDVQLFVQYMVQDPVKFLFGAQNPESVLKVSAEVALRGVVGENTIDYTMTTGRMEIQKKVELYLQKLLENYNTGLLVTQARLLVVDPPAQVQEAFHDVVRAWEDRERLIKEAEGFREDVVPKARGQAQQEILQAEAYKAQRVIRAKGDAEQFMKILEEYSKAPAVTRERLYLESAEVFLKPTKKYLMQGDDSKVLPLLPLTGVQGHGEPESKSK</sequence>
<evidence type="ECO:0000313" key="8">
    <source>
        <dbReference type="EMBL" id="HGH62123.1"/>
    </source>
</evidence>
<dbReference type="InterPro" id="IPR036013">
    <property type="entry name" value="Band_7/SPFH_dom_sf"/>
</dbReference>
<name>A0A7C4ATK9_9BACT</name>
<keyword evidence="8" id="KW-0378">Hydrolase</keyword>
<dbReference type="Gene3D" id="3.30.479.30">
    <property type="entry name" value="Band 7 domain"/>
    <property type="match status" value="1"/>
</dbReference>
<dbReference type="InterPro" id="IPR010201">
    <property type="entry name" value="HflK"/>
</dbReference>
<comment type="subunit">
    <text evidence="6">HflC and HflK may interact to form a multimeric complex.</text>
</comment>
<feature type="transmembrane region" description="Helical" evidence="6">
    <location>
        <begin position="34"/>
        <end position="55"/>
    </location>
</feature>
<evidence type="ECO:0000256" key="3">
    <source>
        <dbReference type="ARBA" id="ARBA00022692"/>
    </source>
</evidence>
<evidence type="ECO:0000256" key="6">
    <source>
        <dbReference type="RuleBase" id="RU364113"/>
    </source>
</evidence>
<dbReference type="GO" id="GO:0008233">
    <property type="term" value="F:peptidase activity"/>
    <property type="evidence" value="ECO:0007669"/>
    <property type="project" value="UniProtKB-KW"/>
</dbReference>
<dbReference type="GO" id="GO:0016020">
    <property type="term" value="C:membrane"/>
    <property type="evidence" value="ECO:0007669"/>
    <property type="project" value="UniProtKB-SubCell"/>
</dbReference>
<gene>
    <name evidence="8" type="primary">hflK</name>
    <name evidence="8" type="ORF">ENV54_12590</name>
</gene>
<feature type="domain" description="Band 7" evidence="7">
    <location>
        <begin position="50"/>
        <end position="225"/>
    </location>
</feature>
<reference evidence="8" key="1">
    <citation type="journal article" date="2020" name="mSystems">
        <title>Genome- and Community-Level Interaction Insights into Carbon Utilization and Element Cycling Functions of Hydrothermarchaeota in Hydrothermal Sediment.</title>
        <authorList>
            <person name="Zhou Z."/>
            <person name="Liu Y."/>
            <person name="Xu W."/>
            <person name="Pan J."/>
            <person name="Luo Z.H."/>
            <person name="Li M."/>
        </authorList>
    </citation>
    <scope>NUCLEOTIDE SEQUENCE [LARGE SCALE GENOMIC DNA]</scope>
    <source>
        <strain evidence="8">SpSt-769</strain>
    </source>
</reference>
<keyword evidence="8" id="KW-0645">Protease</keyword>
<evidence type="ECO:0000256" key="4">
    <source>
        <dbReference type="ARBA" id="ARBA00022989"/>
    </source>
</evidence>
<comment type="function">
    <text evidence="6">HflC and HflK could encode or regulate a protease.</text>
</comment>
<dbReference type="CDD" id="cd03404">
    <property type="entry name" value="SPFH_HflK"/>
    <property type="match status" value="1"/>
</dbReference>
<protein>
    <recommendedName>
        <fullName evidence="6">Protein HflK</fullName>
    </recommendedName>
</protein>
<dbReference type="AlphaFoldDB" id="A0A7C4ATK9"/>
<evidence type="ECO:0000259" key="7">
    <source>
        <dbReference type="SMART" id="SM00244"/>
    </source>
</evidence>
<dbReference type="SUPFAM" id="SSF117892">
    <property type="entry name" value="Band 7/SPFH domain"/>
    <property type="match status" value="1"/>
</dbReference>